<reference evidence="2 3" key="1">
    <citation type="journal article" date="2010" name="Nature">
        <title>Genome sequencing and analysis of the model grass Brachypodium distachyon.</title>
        <authorList>
            <consortium name="International Brachypodium Initiative"/>
        </authorList>
    </citation>
    <scope>NUCLEOTIDE SEQUENCE [LARGE SCALE GENOMIC DNA]</scope>
    <source>
        <strain evidence="2 3">Bd21</strain>
    </source>
</reference>
<dbReference type="CDD" id="cd00121">
    <property type="entry name" value="MATH"/>
    <property type="match status" value="1"/>
</dbReference>
<dbReference type="Gramene" id="KQK12401">
    <property type="protein sequence ID" value="KQK12401"/>
    <property type="gene ID" value="BRADI_1g03520v3"/>
</dbReference>
<reference evidence="2" key="2">
    <citation type="submission" date="2017-06" db="EMBL/GenBank/DDBJ databases">
        <title>WGS assembly of Brachypodium distachyon.</title>
        <authorList>
            <consortium name="The International Brachypodium Initiative"/>
            <person name="Lucas S."/>
            <person name="Harmon-Smith M."/>
            <person name="Lail K."/>
            <person name="Tice H."/>
            <person name="Grimwood J."/>
            <person name="Bruce D."/>
            <person name="Barry K."/>
            <person name="Shu S."/>
            <person name="Lindquist E."/>
            <person name="Wang M."/>
            <person name="Pitluck S."/>
            <person name="Vogel J.P."/>
            <person name="Garvin D.F."/>
            <person name="Mockler T.C."/>
            <person name="Schmutz J."/>
            <person name="Rokhsar D."/>
            <person name="Bevan M.W."/>
        </authorList>
    </citation>
    <scope>NUCLEOTIDE SEQUENCE</scope>
    <source>
        <strain evidence="2">Bd21</strain>
    </source>
</reference>
<dbReference type="AlphaFoldDB" id="I1GLH0"/>
<dbReference type="eggNOG" id="KOG1987">
    <property type="taxonomic scope" value="Eukaryota"/>
</dbReference>
<protein>
    <recommendedName>
        <fullName evidence="1">MATH domain-containing protein</fullName>
    </recommendedName>
</protein>
<dbReference type="InterPro" id="IPR008974">
    <property type="entry name" value="TRAF-like"/>
</dbReference>
<evidence type="ECO:0000313" key="3">
    <source>
        <dbReference type="EnsemblPlants" id="KQK12401"/>
    </source>
</evidence>
<evidence type="ECO:0000313" key="2">
    <source>
        <dbReference type="EMBL" id="KQK12401.1"/>
    </source>
</evidence>
<dbReference type="InterPro" id="IPR045005">
    <property type="entry name" value="BPM1-6"/>
</dbReference>
<proteinExistence type="predicted"/>
<feature type="domain" description="MATH" evidence="1">
    <location>
        <begin position="12"/>
        <end position="151"/>
    </location>
</feature>
<keyword evidence="4" id="KW-1185">Reference proteome</keyword>
<accession>I1GLH0</accession>
<gene>
    <name evidence="2" type="ORF">BRADI_1g03520v3</name>
</gene>
<sequence length="269" mass="29015">MSISSAGADVSGGSHLLQVHGYSIARYCAPDGMSIKSNPFTVGRRRWELSVFPNGDLSAESDGFISVSLTFLGDAAATDPDAEASPVKLRAEFSFAETSKQGQEHVWTRQTVGLPGTGFGVGYPRFVQREALEASNHLDKDGDCFTVRCDLLVIDEIEPEEMIDDENGTRYRQPNVLRCVACKSRPATIVPKPEGLHICACRHCRQHANQLGSGPPSLATQCAGCHDYYLPGADGLASYRPYLYPVLFRPPPTTAQGGITRPPAASSIN</sequence>
<dbReference type="OrthoDB" id="693114at2759"/>
<dbReference type="SUPFAM" id="SSF49599">
    <property type="entry name" value="TRAF domain-like"/>
    <property type="match status" value="1"/>
</dbReference>
<dbReference type="EnsemblPlants" id="KQK12401">
    <property type="protein sequence ID" value="KQK12401"/>
    <property type="gene ID" value="BRADI_1g03520v3"/>
</dbReference>
<name>I1GLH0_BRADI</name>
<evidence type="ECO:0000313" key="4">
    <source>
        <dbReference type="Proteomes" id="UP000008810"/>
    </source>
</evidence>
<dbReference type="InParanoid" id="I1GLH0"/>
<dbReference type="EMBL" id="CM000880">
    <property type="protein sequence ID" value="KQK12401.1"/>
    <property type="molecule type" value="Genomic_DNA"/>
</dbReference>
<dbReference type="HOGENOM" id="CLU_1035642_0_0_1"/>
<dbReference type="Pfam" id="PF22486">
    <property type="entry name" value="MATH_2"/>
    <property type="match status" value="1"/>
</dbReference>
<dbReference type="Proteomes" id="UP000008810">
    <property type="component" value="Chromosome 1"/>
</dbReference>
<organism evidence="3">
    <name type="scientific">Brachypodium distachyon</name>
    <name type="common">Purple false brome</name>
    <name type="synonym">Trachynia distachya</name>
    <dbReference type="NCBI Taxonomy" id="15368"/>
    <lineage>
        <taxon>Eukaryota</taxon>
        <taxon>Viridiplantae</taxon>
        <taxon>Streptophyta</taxon>
        <taxon>Embryophyta</taxon>
        <taxon>Tracheophyta</taxon>
        <taxon>Spermatophyta</taxon>
        <taxon>Magnoliopsida</taxon>
        <taxon>Liliopsida</taxon>
        <taxon>Poales</taxon>
        <taxon>Poaceae</taxon>
        <taxon>BOP clade</taxon>
        <taxon>Pooideae</taxon>
        <taxon>Stipodae</taxon>
        <taxon>Brachypodieae</taxon>
        <taxon>Brachypodium</taxon>
    </lineage>
</organism>
<dbReference type="PROSITE" id="PS50144">
    <property type="entry name" value="MATH"/>
    <property type="match status" value="1"/>
</dbReference>
<dbReference type="STRING" id="15368.I1GLH0"/>
<reference evidence="3" key="3">
    <citation type="submission" date="2018-08" db="UniProtKB">
        <authorList>
            <consortium name="EnsemblPlants"/>
        </authorList>
    </citation>
    <scope>IDENTIFICATION</scope>
    <source>
        <strain evidence="3">cv. Bd21</strain>
    </source>
</reference>
<dbReference type="GO" id="GO:0016567">
    <property type="term" value="P:protein ubiquitination"/>
    <property type="evidence" value="ECO:0007669"/>
    <property type="project" value="InterPro"/>
</dbReference>
<evidence type="ECO:0000259" key="1">
    <source>
        <dbReference type="PROSITE" id="PS50144"/>
    </source>
</evidence>
<dbReference type="Gene3D" id="2.60.210.10">
    <property type="entry name" value="Apoptosis, Tumor Necrosis Factor Receptor Associated Protein 2, Chain A"/>
    <property type="match status" value="1"/>
</dbReference>
<dbReference type="InterPro" id="IPR002083">
    <property type="entry name" value="MATH/TRAF_dom"/>
</dbReference>
<dbReference type="OMA" id="KCEACNL"/>
<dbReference type="PANTHER" id="PTHR26379:SF479">
    <property type="entry name" value="MATH DOMAIN-CONTAINING PROTEIN"/>
    <property type="match status" value="1"/>
</dbReference>
<dbReference type="PANTHER" id="PTHR26379">
    <property type="entry name" value="BTB/POZ AND MATH DOMAIN-CONTAINING PROTEIN 1"/>
    <property type="match status" value="1"/>
</dbReference>